<dbReference type="SFLD" id="SFLDS00019">
    <property type="entry name" value="Glutathione_Transferase_(cytos"/>
    <property type="match status" value="1"/>
</dbReference>
<evidence type="ECO:0000256" key="2">
    <source>
        <dbReference type="ARBA" id="ARBA00022679"/>
    </source>
</evidence>
<dbReference type="PANTHER" id="PTHR43968:SF6">
    <property type="entry name" value="GLUTATHIONE S-TRANSFERASE OMEGA"/>
    <property type="match status" value="1"/>
</dbReference>
<proteinExistence type="predicted"/>
<evidence type="ECO:0000259" key="5">
    <source>
        <dbReference type="PROSITE" id="PS50405"/>
    </source>
</evidence>
<feature type="domain" description="GST N-terminal" evidence="4">
    <location>
        <begin position="2"/>
        <end position="80"/>
    </location>
</feature>
<dbReference type="InterPro" id="IPR050983">
    <property type="entry name" value="GST_Omega/HSP26"/>
</dbReference>
<dbReference type="InterPro" id="IPR040079">
    <property type="entry name" value="Glutathione_S-Trfase"/>
</dbReference>
<dbReference type="InterPro" id="IPR004045">
    <property type="entry name" value="Glutathione_S-Trfase_N"/>
</dbReference>
<dbReference type="EC" id="2.5.1.18" evidence="1"/>
<keyword evidence="2 6" id="KW-0808">Transferase</keyword>
<dbReference type="GO" id="GO:0005737">
    <property type="term" value="C:cytoplasm"/>
    <property type="evidence" value="ECO:0007669"/>
    <property type="project" value="TreeGrafter"/>
</dbReference>
<dbReference type="SUPFAM" id="SSF47616">
    <property type="entry name" value="GST C-terminal domain-like"/>
    <property type="match status" value="1"/>
</dbReference>
<keyword evidence="7" id="KW-1185">Reference proteome</keyword>
<name>A0A0F6SGY9_9BACT</name>
<dbReference type="CDD" id="cd00570">
    <property type="entry name" value="GST_N_family"/>
    <property type="match status" value="1"/>
</dbReference>
<dbReference type="AlphaFoldDB" id="A0A0F6SGY9"/>
<dbReference type="SFLD" id="SFLDG01152">
    <property type="entry name" value="Main.3:_Omega-_and_Tau-like"/>
    <property type="match status" value="1"/>
</dbReference>
<evidence type="ECO:0000256" key="1">
    <source>
        <dbReference type="ARBA" id="ARBA00012452"/>
    </source>
</evidence>
<dbReference type="InterPro" id="IPR045073">
    <property type="entry name" value="Omega/Tau-like"/>
</dbReference>
<dbReference type="OrthoDB" id="3828095at2"/>
<accession>A0A0F6SGY9</accession>
<dbReference type="RefSeq" id="WP_053236559.1">
    <property type="nucleotide sequence ID" value="NZ_CP011125.1"/>
</dbReference>
<evidence type="ECO:0000259" key="4">
    <source>
        <dbReference type="PROSITE" id="PS50404"/>
    </source>
</evidence>
<dbReference type="GO" id="GO:0004364">
    <property type="term" value="F:glutathione transferase activity"/>
    <property type="evidence" value="ECO:0007669"/>
    <property type="project" value="UniProtKB-EC"/>
</dbReference>
<dbReference type="Pfam" id="PF13409">
    <property type="entry name" value="GST_N_2"/>
    <property type="match status" value="1"/>
</dbReference>
<dbReference type="EMBL" id="CP011125">
    <property type="protein sequence ID" value="AKF09524.1"/>
    <property type="molecule type" value="Genomic_DNA"/>
</dbReference>
<organism evidence="6 7">
    <name type="scientific">Sandaracinus amylolyticus</name>
    <dbReference type="NCBI Taxonomy" id="927083"/>
    <lineage>
        <taxon>Bacteria</taxon>
        <taxon>Pseudomonadati</taxon>
        <taxon>Myxococcota</taxon>
        <taxon>Polyangia</taxon>
        <taxon>Polyangiales</taxon>
        <taxon>Sandaracinaceae</taxon>
        <taxon>Sandaracinus</taxon>
    </lineage>
</organism>
<dbReference type="STRING" id="927083.DB32_006673"/>
<evidence type="ECO:0000313" key="6">
    <source>
        <dbReference type="EMBL" id="AKF09524.1"/>
    </source>
</evidence>
<feature type="domain" description="GST C-terminal" evidence="5">
    <location>
        <begin position="85"/>
        <end position="204"/>
    </location>
</feature>
<dbReference type="Proteomes" id="UP000034883">
    <property type="component" value="Chromosome"/>
</dbReference>
<dbReference type="PROSITE" id="PS50405">
    <property type="entry name" value="GST_CTER"/>
    <property type="match status" value="1"/>
</dbReference>
<protein>
    <recommendedName>
        <fullName evidence="1">glutathione transferase</fullName>
        <ecNumber evidence="1">2.5.1.18</ecNumber>
    </recommendedName>
</protein>
<dbReference type="SFLD" id="SFLDG00358">
    <property type="entry name" value="Main_(cytGST)"/>
    <property type="match status" value="1"/>
</dbReference>
<dbReference type="CDD" id="cd00299">
    <property type="entry name" value="GST_C_family"/>
    <property type="match status" value="1"/>
</dbReference>
<dbReference type="Gene3D" id="3.40.30.10">
    <property type="entry name" value="Glutaredoxin"/>
    <property type="match status" value="1"/>
</dbReference>
<dbReference type="InterPro" id="IPR036282">
    <property type="entry name" value="Glutathione-S-Trfase_C_sf"/>
</dbReference>
<dbReference type="SUPFAM" id="SSF52833">
    <property type="entry name" value="Thioredoxin-like"/>
    <property type="match status" value="1"/>
</dbReference>
<reference evidence="6 7" key="1">
    <citation type="submission" date="2015-03" db="EMBL/GenBank/DDBJ databases">
        <title>Genome assembly of Sandaracinus amylolyticus DSM 53668.</title>
        <authorList>
            <person name="Sharma G."/>
            <person name="Subramanian S."/>
        </authorList>
    </citation>
    <scope>NUCLEOTIDE SEQUENCE [LARGE SCALE GENOMIC DNA]</scope>
    <source>
        <strain evidence="6 7">DSM 53668</strain>
    </source>
</reference>
<gene>
    <name evidence="6" type="ORF">DB32_006673</name>
</gene>
<dbReference type="Pfam" id="PF13410">
    <property type="entry name" value="GST_C_2"/>
    <property type="match status" value="1"/>
</dbReference>
<evidence type="ECO:0000256" key="3">
    <source>
        <dbReference type="ARBA" id="ARBA00047960"/>
    </source>
</evidence>
<dbReference type="KEGG" id="samy:DB32_006673"/>
<dbReference type="Gene3D" id="1.20.1050.10">
    <property type="match status" value="1"/>
</dbReference>
<dbReference type="PROSITE" id="PS50404">
    <property type="entry name" value="GST_NTER"/>
    <property type="match status" value="1"/>
</dbReference>
<sequence>MPSFELVSNHLCPYTQRAAILLAEKGVPFERTYVDLADKPAWFLRISPLGKVPLLRVGDAALFETSVICQYIEEVTPDAPRLPADPLRRAHHRAWAELASAILADVYAFYTAPDATSFDRKCGDLRAKMCWLDQHLADGPYFDGADFGLVDAAFAPVFRLFDTFDRIGDFRIFDTLSKVPAYRASLAARPSVAQAVVPDYARIFHVYLAERGSHLSRLMAS</sequence>
<dbReference type="InterPro" id="IPR036249">
    <property type="entry name" value="Thioredoxin-like_sf"/>
</dbReference>
<comment type="catalytic activity">
    <reaction evidence="3">
        <text>RX + glutathione = an S-substituted glutathione + a halide anion + H(+)</text>
        <dbReference type="Rhea" id="RHEA:16437"/>
        <dbReference type="ChEBI" id="CHEBI:15378"/>
        <dbReference type="ChEBI" id="CHEBI:16042"/>
        <dbReference type="ChEBI" id="CHEBI:17792"/>
        <dbReference type="ChEBI" id="CHEBI:57925"/>
        <dbReference type="ChEBI" id="CHEBI:90779"/>
        <dbReference type="EC" id="2.5.1.18"/>
    </reaction>
</comment>
<evidence type="ECO:0000313" key="7">
    <source>
        <dbReference type="Proteomes" id="UP000034883"/>
    </source>
</evidence>
<dbReference type="InterPro" id="IPR010987">
    <property type="entry name" value="Glutathione-S-Trfase_C-like"/>
</dbReference>
<dbReference type="PANTHER" id="PTHR43968">
    <property type="match status" value="1"/>
</dbReference>